<feature type="compositionally biased region" description="Acidic residues" evidence="1">
    <location>
        <begin position="470"/>
        <end position="497"/>
    </location>
</feature>
<sequence length="1075" mass="120787">MERTKIIESGDCNASEKTGYENKVIKRDTLILPIKEYVRTDSADVILKATTASICGIMEELLKSNKFVIVGFELITMFLVQTFDTRVERKVLIDTPLWLVDKDVAQWYNNCTRSILENVKDYKGGEYSQVSQIHLKVFNEISKTSYLNLPTEIEAKDDAVLNIQNVRDEACFAWSIIAGLSPASNLSRYLTTSYPHYKAVLKIHGLQMPIKISDIPQFEVRNYMSINVFGIDRNEKILQLYVTRKKRNVHVNLLLIEDNKKTKYHYCLIKHFSRLMNESPLDVIEWCDMCMTPQGSNDQLMSHTKNKCSALFSVDNGIKMPVANPAAAFEDDSDENVSLDLHVSDNDEEEKIKNNDITMENEDEILNKFDVADDATKQKLDKVNGTIARKDTETVNQIEQTLKDALKSTDVIVSNGAECNGTESSSVKEAVSECVNKEEKKSDDVQAVKESSKDEGESEDFLLVLQETTSDADENHDEASNSDDVEEDSGENNEAAEETTHNEEMTQTDETKDDQAEEEDAMEIEEPPDHIDIIEENVRMSGESEAVSERKEKTDMLILDEAAKKTTTDDDNKENEKNSTAKEGDERKSVLESILTTYLVKGRKETTTKPSKRLLEEGEQDTSKRAKLDTEAKSIVKLTNFKRFMLDKKMTGLTRDQLEELCIQKMCECIVQRSEIGELKMKIKAHEQVLDSLRKEAVLLGKQTRDLNIVHQKVIQDVSKMQENRDKPLILPKITRSVGLQAYVRNEDTRKTKKIPITTPAATLITRSPKVNGLTPIIARSSPISRPNPQQKSVATTSPRQQQNAKSATPQTPPIIATGTPQRNDKGVIDLTDEDDKARNLHPSIPNGTKVNMINPPNGHKFVVMPNGQPMMVKLGSIKPNSNIVMPQSLLRPGQNGMTNVPNSSNKVVRSSNVRIGSTANIGLTTGKRQTAPVQGNIRSWNNYQVNQKIIRHPAPLPTGPDQPGIYSSKAVPPKPQLMLNKTPCGTGIVLSWKMPYKLELYEEIASYQLYAYQETKSEPKTDSWGKIGDVKALELPMAVTLTQFAVGNRYYFAVRAVDVLTRHGSFSEYQTILL</sequence>
<feature type="region of interest" description="Disordered" evidence="1">
    <location>
        <begin position="417"/>
        <end position="588"/>
    </location>
</feature>
<feature type="region of interest" description="Disordered" evidence="1">
    <location>
        <begin position="778"/>
        <end position="826"/>
    </location>
</feature>
<dbReference type="InterPro" id="IPR056565">
    <property type="entry name" value="Fn3_ATF7IP"/>
</dbReference>
<feature type="compositionally biased region" description="Basic and acidic residues" evidence="1">
    <location>
        <begin position="435"/>
        <end position="455"/>
    </location>
</feature>
<dbReference type="Proteomes" id="UP000695000">
    <property type="component" value="Unplaced"/>
</dbReference>
<feature type="compositionally biased region" description="Basic and acidic residues" evidence="1">
    <location>
        <begin position="547"/>
        <end position="588"/>
    </location>
</feature>
<evidence type="ECO:0000256" key="1">
    <source>
        <dbReference type="SAM" id="MobiDB-lite"/>
    </source>
</evidence>
<dbReference type="InterPro" id="IPR026085">
    <property type="entry name" value="ATF7-int"/>
</dbReference>
<dbReference type="RefSeq" id="XP_017771170.1">
    <property type="nucleotide sequence ID" value="XM_017915681.1"/>
</dbReference>
<evidence type="ECO:0000313" key="5">
    <source>
        <dbReference type="RefSeq" id="XP_017771171.1"/>
    </source>
</evidence>
<dbReference type="Pfam" id="PF16794">
    <property type="entry name" value="fn3_4"/>
    <property type="match status" value="1"/>
</dbReference>
<dbReference type="PANTHER" id="PTHR23210:SF26">
    <property type="entry name" value="ACTIVATING TRANSCRIPTION FACTOR 7-INTERACTING PROTEIN 1"/>
    <property type="match status" value="1"/>
</dbReference>
<keyword evidence="3" id="KW-1185">Reference proteome</keyword>
<dbReference type="Gene3D" id="2.60.40.10">
    <property type="entry name" value="Immunoglobulins"/>
    <property type="match status" value="1"/>
</dbReference>
<feature type="compositionally biased region" description="Basic and acidic residues" evidence="1">
    <location>
        <begin position="498"/>
        <end position="514"/>
    </location>
</feature>
<organism evidence="3 4">
    <name type="scientific">Nicrophorus vespilloides</name>
    <name type="common">Boreal carrion beetle</name>
    <dbReference type="NCBI Taxonomy" id="110193"/>
    <lineage>
        <taxon>Eukaryota</taxon>
        <taxon>Metazoa</taxon>
        <taxon>Ecdysozoa</taxon>
        <taxon>Arthropoda</taxon>
        <taxon>Hexapoda</taxon>
        <taxon>Insecta</taxon>
        <taxon>Pterygota</taxon>
        <taxon>Neoptera</taxon>
        <taxon>Endopterygota</taxon>
        <taxon>Coleoptera</taxon>
        <taxon>Polyphaga</taxon>
        <taxon>Staphyliniformia</taxon>
        <taxon>Silphidae</taxon>
        <taxon>Nicrophorinae</taxon>
        <taxon>Nicrophorus</taxon>
    </lineage>
</organism>
<evidence type="ECO:0000259" key="2">
    <source>
        <dbReference type="Pfam" id="PF16794"/>
    </source>
</evidence>
<feature type="region of interest" description="Disordered" evidence="1">
    <location>
        <begin position="601"/>
        <end position="626"/>
    </location>
</feature>
<accession>A0ABM1M9C0</accession>
<feature type="compositionally biased region" description="Polar residues" evidence="1">
    <location>
        <begin position="782"/>
        <end position="810"/>
    </location>
</feature>
<dbReference type="PANTHER" id="PTHR23210">
    <property type="entry name" value="ACTIVATING TRANSCRIPTION FACTOR 7 INTERACTING PROTEIN"/>
    <property type="match status" value="1"/>
</dbReference>
<name>A0ABM1M9C0_NICVS</name>
<proteinExistence type="predicted"/>
<evidence type="ECO:0000313" key="4">
    <source>
        <dbReference type="RefSeq" id="XP_017771170.1"/>
    </source>
</evidence>
<reference evidence="4 5" key="1">
    <citation type="submission" date="2025-05" db="UniProtKB">
        <authorList>
            <consortium name="RefSeq"/>
        </authorList>
    </citation>
    <scope>IDENTIFICATION</scope>
    <source>
        <tissue evidence="4 5">Whole Larva</tissue>
    </source>
</reference>
<protein>
    <submittedName>
        <fullName evidence="4 5">Activating transcription factor 7-interacting protein 2</fullName>
    </submittedName>
</protein>
<feature type="compositionally biased region" description="Basic and acidic residues" evidence="1">
    <location>
        <begin position="527"/>
        <end position="538"/>
    </location>
</feature>
<dbReference type="InterPro" id="IPR013783">
    <property type="entry name" value="Ig-like_fold"/>
</dbReference>
<dbReference type="GeneID" id="108558692"/>
<dbReference type="RefSeq" id="XP_017771171.1">
    <property type="nucleotide sequence ID" value="XM_017915682.1"/>
</dbReference>
<feature type="domain" description="Activating transcription factor 7-interacting protein Fn3" evidence="2">
    <location>
        <begin position="972"/>
        <end position="1071"/>
    </location>
</feature>
<feature type="compositionally biased region" description="Basic and acidic residues" evidence="1">
    <location>
        <begin position="602"/>
        <end position="626"/>
    </location>
</feature>
<evidence type="ECO:0000313" key="3">
    <source>
        <dbReference type="Proteomes" id="UP000695000"/>
    </source>
</evidence>
<gene>
    <name evidence="4 5" type="primary">LOC108558692</name>
</gene>
<feature type="compositionally biased region" description="Acidic residues" evidence="1">
    <location>
        <begin position="515"/>
        <end position="526"/>
    </location>
</feature>